<keyword evidence="5 7" id="KW-0547">Nucleotide-binding</keyword>
<keyword evidence="4 7" id="KW-0479">Metal-binding</keyword>
<comment type="similarity">
    <text evidence="2 7">Belongs to the SurE nucleotidase family.</text>
</comment>
<evidence type="ECO:0000256" key="3">
    <source>
        <dbReference type="ARBA" id="ARBA00022490"/>
    </source>
</evidence>
<comment type="subcellular location">
    <subcellularLocation>
        <location evidence="7">Cytoplasm</location>
    </subcellularLocation>
</comment>
<evidence type="ECO:0000313" key="9">
    <source>
        <dbReference type="EMBL" id="MBL0848572.1"/>
    </source>
</evidence>
<evidence type="ECO:0000256" key="4">
    <source>
        <dbReference type="ARBA" id="ARBA00022723"/>
    </source>
</evidence>
<organism evidence="9 10">
    <name type="scientific">Candidatus Liberibacter ctenarytainae</name>
    <dbReference type="NCBI Taxonomy" id="2020335"/>
    <lineage>
        <taxon>Bacteria</taxon>
        <taxon>Pseudomonadati</taxon>
        <taxon>Pseudomonadota</taxon>
        <taxon>Alphaproteobacteria</taxon>
        <taxon>Hyphomicrobiales</taxon>
        <taxon>Rhizobiaceae</taxon>
        <taxon>Liberibacter</taxon>
    </lineage>
</organism>
<dbReference type="HAMAP" id="MF_00060">
    <property type="entry name" value="SurE"/>
    <property type="match status" value="1"/>
</dbReference>
<dbReference type="EMBL" id="SEOL01000001">
    <property type="protein sequence ID" value="MBL0848572.1"/>
    <property type="molecule type" value="Genomic_DNA"/>
</dbReference>
<dbReference type="GO" id="GO:0000166">
    <property type="term" value="F:nucleotide binding"/>
    <property type="evidence" value="ECO:0007669"/>
    <property type="project" value="UniProtKB-KW"/>
</dbReference>
<dbReference type="PANTHER" id="PTHR30457:SF12">
    <property type="entry name" value="5'_3'-NUCLEOTIDASE SURE"/>
    <property type="match status" value="1"/>
</dbReference>
<dbReference type="EC" id="3.1.3.5" evidence="7"/>
<dbReference type="AlphaFoldDB" id="A0A937AIY2"/>
<dbReference type="NCBIfam" id="TIGR00087">
    <property type="entry name" value="surE"/>
    <property type="match status" value="1"/>
</dbReference>
<comment type="function">
    <text evidence="7">Nucleotidase that shows phosphatase activity on nucleoside 5'-monophosphates.</text>
</comment>
<keyword evidence="3 7" id="KW-0963">Cytoplasm</keyword>
<name>A0A937AIY2_9HYPH</name>
<feature type="binding site" evidence="7">
    <location>
        <position position="8"/>
    </location>
    <ligand>
        <name>a divalent metal cation</name>
        <dbReference type="ChEBI" id="CHEBI:60240"/>
    </ligand>
</feature>
<dbReference type="Pfam" id="PF01975">
    <property type="entry name" value="SurE"/>
    <property type="match status" value="1"/>
</dbReference>
<feature type="binding site" evidence="7">
    <location>
        <position position="40"/>
    </location>
    <ligand>
        <name>a divalent metal cation</name>
        <dbReference type="ChEBI" id="CHEBI:60240"/>
    </ligand>
</feature>
<dbReference type="InterPro" id="IPR002828">
    <property type="entry name" value="SurE-like_Pase/nucleotidase"/>
</dbReference>
<dbReference type="GO" id="GO:0004309">
    <property type="term" value="F:exopolyphosphatase activity"/>
    <property type="evidence" value="ECO:0007669"/>
    <property type="project" value="TreeGrafter"/>
</dbReference>
<gene>
    <name evidence="7 9" type="primary">surE</name>
    <name evidence="9" type="ORF">EU981_00485</name>
</gene>
<evidence type="ECO:0000256" key="7">
    <source>
        <dbReference type="HAMAP-Rule" id="MF_00060"/>
    </source>
</evidence>
<dbReference type="GO" id="GO:0008254">
    <property type="term" value="F:3'-nucleotidase activity"/>
    <property type="evidence" value="ECO:0007669"/>
    <property type="project" value="TreeGrafter"/>
</dbReference>
<accession>A0A937AIY2</accession>
<comment type="cofactor">
    <cofactor evidence="7">
        <name>a divalent metal cation</name>
        <dbReference type="ChEBI" id="CHEBI:60240"/>
    </cofactor>
    <text evidence="7">Binds 1 divalent metal cation per subunit.</text>
</comment>
<dbReference type="InterPro" id="IPR036523">
    <property type="entry name" value="SurE-like_sf"/>
</dbReference>
<dbReference type="Gene3D" id="3.40.1210.10">
    <property type="entry name" value="Survival protein SurE-like phosphatase/nucleotidase"/>
    <property type="match status" value="1"/>
</dbReference>
<feature type="binding site" evidence="7">
    <location>
        <position position="9"/>
    </location>
    <ligand>
        <name>a divalent metal cation</name>
        <dbReference type="ChEBI" id="CHEBI:60240"/>
    </ligand>
</feature>
<dbReference type="Proteomes" id="UP000736856">
    <property type="component" value="Unassembled WGS sequence"/>
</dbReference>
<dbReference type="SUPFAM" id="SSF64167">
    <property type="entry name" value="SurE-like"/>
    <property type="match status" value="1"/>
</dbReference>
<evidence type="ECO:0000256" key="5">
    <source>
        <dbReference type="ARBA" id="ARBA00022741"/>
    </source>
</evidence>
<dbReference type="GO" id="GO:0008253">
    <property type="term" value="F:5'-nucleotidase activity"/>
    <property type="evidence" value="ECO:0007669"/>
    <property type="project" value="UniProtKB-UniRule"/>
</dbReference>
<feature type="binding site" evidence="7">
    <location>
        <position position="92"/>
    </location>
    <ligand>
        <name>a divalent metal cation</name>
        <dbReference type="ChEBI" id="CHEBI:60240"/>
    </ligand>
</feature>
<protein>
    <recommendedName>
        <fullName evidence="7">5'-nucleotidase SurE</fullName>
        <ecNumber evidence="7">3.1.3.5</ecNumber>
    </recommendedName>
    <alternativeName>
        <fullName evidence="7">Nucleoside 5'-monophosphate phosphohydrolase</fullName>
    </alternativeName>
</protein>
<sequence>MRILLTNDDGIKSEGLVALEYIARTLSDDIWVFAPETDQSCLANSLTMSKELSCRTISEKHFAVSGTPVDCVVVALHKLSDKKPDLILSGVNIGTNTANHVAYSGTMAAAFEGGLQGIRSCALSQSYKSEANIPWEISKTYAPSIIRQLLDINVPNTTIFNINFPSCSLEDTPEIMITEQGKPCFSISAKQISKDDHLSRHHLEFCDHLEDLSKGSDVFAVQNNMISVTPIKTDLTDYDSKQKMTLSIRR</sequence>
<evidence type="ECO:0000256" key="1">
    <source>
        <dbReference type="ARBA" id="ARBA00000815"/>
    </source>
</evidence>
<feature type="domain" description="Survival protein SurE-like phosphatase/nucleotidase" evidence="8">
    <location>
        <begin position="3"/>
        <end position="182"/>
    </location>
</feature>
<dbReference type="InterPro" id="IPR030048">
    <property type="entry name" value="SurE"/>
</dbReference>
<dbReference type="PANTHER" id="PTHR30457">
    <property type="entry name" value="5'-NUCLEOTIDASE SURE"/>
    <property type="match status" value="1"/>
</dbReference>
<keyword evidence="6 7" id="KW-0378">Hydrolase</keyword>
<dbReference type="GO" id="GO:0005737">
    <property type="term" value="C:cytoplasm"/>
    <property type="evidence" value="ECO:0007669"/>
    <property type="project" value="UniProtKB-SubCell"/>
</dbReference>
<dbReference type="NCBIfam" id="NF001490">
    <property type="entry name" value="PRK00346.1-4"/>
    <property type="match status" value="1"/>
</dbReference>
<reference evidence="9" key="1">
    <citation type="submission" date="2019-02" db="EMBL/GenBank/DDBJ databases">
        <title>A novel Candidatus Liberibacter species associated with the New Zealand native fuchsia psyllid, Ctenarytaina fuchsiae.</title>
        <authorList>
            <person name="Thompson S.M."/>
            <person name="Jorgensen N."/>
            <person name="David C."/>
            <person name="Bulman S.R."/>
            <person name="Smith G.R."/>
        </authorList>
    </citation>
    <scope>NUCLEOTIDE SEQUENCE</scope>
    <source>
        <strain evidence="9">Oxford</strain>
    </source>
</reference>
<comment type="catalytic activity">
    <reaction evidence="1 7">
        <text>a ribonucleoside 5'-phosphate + H2O = a ribonucleoside + phosphate</text>
        <dbReference type="Rhea" id="RHEA:12484"/>
        <dbReference type="ChEBI" id="CHEBI:15377"/>
        <dbReference type="ChEBI" id="CHEBI:18254"/>
        <dbReference type="ChEBI" id="CHEBI:43474"/>
        <dbReference type="ChEBI" id="CHEBI:58043"/>
        <dbReference type="EC" id="3.1.3.5"/>
    </reaction>
</comment>
<proteinExistence type="inferred from homology"/>
<evidence type="ECO:0000256" key="2">
    <source>
        <dbReference type="ARBA" id="ARBA00011062"/>
    </source>
</evidence>
<evidence type="ECO:0000256" key="6">
    <source>
        <dbReference type="ARBA" id="ARBA00022801"/>
    </source>
</evidence>
<dbReference type="GO" id="GO:0046872">
    <property type="term" value="F:metal ion binding"/>
    <property type="evidence" value="ECO:0007669"/>
    <property type="project" value="UniProtKB-UniRule"/>
</dbReference>
<evidence type="ECO:0000313" key="10">
    <source>
        <dbReference type="Proteomes" id="UP000736856"/>
    </source>
</evidence>
<evidence type="ECO:0000259" key="8">
    <source>
        <dbReference type="Pfam" id="PF01975"/>
    </source>
</evidence>
<comment type="caution">
    <text evidence="9">The sequence shown here is derived from an EMBL/GenBank/DDBJ whole genome shotgun (WGS) entry which is preliminary data.</text>
</comment>